<accession>B6U9U9</accession>
<reference evidence="1" key="1">
    <citation type="journal article" date="2009" name="Plant Mol. Biol.">
        <title>Insights into corn genes derived from large-scale cDNA sequencing.</title>
        <authorList>
            <person name="Alexandrov N.N."/>
            <person name="Brover V.V."/>
            <person name="Freidin S."/>
            <person name="Troukhan M.E."/>
            <person name="Tatarinova T.V."/>
            <person name="Zhang H."/>
            <person name="Swaller T.J."/>
            <person name="Lu Y.P."/>
            <person name="Bouck J."/>
            <person name="Flavell R.B."/>
            <person name="Feldmann K.A."/>
        </authorList>
    </citation>
    <scope>NUCLEOTIDE SEQUENCE</scope>
</reference>
<name>B6U9U9_MAIZE</name>
<sequence length="43" mass="4377">MAGQVGFSHLVGAGGGFMGFLAPPAAAQRLQGQEEQGSEAMRE</sequence>
<proteinExistence type="evidence at transcript level"/>
<organism evidence="1">
    <name type="scientific">Zea mays</name>
    <name type="common">Maize</name>
    <dbReference type="NCBI Taxonomy" id="4577"/>
    <lineage>
        <taxon>Eukaryota</taxon>
        <taxon>Viridiplantae</taxon>
        <taxon>Streptophyta</taxon>
        <taxon>Embryophyta</taxon>
        <taxon>Tracheophyta</taxon>
        <taxon>Spermatophyta</taxon>
        <taxon>Magnoliopsida</taxon>
        <taxon>Liliopsida</taxon>
        <taxon>Poales</taxon>
        <taxon>Poaceae</taxon>
        <taxon>PACMAD clade</taxon>
        <taxon>Panicoideae</taxon>
        <taxon>Andropogonodae</taxon>
        <taxon>Andropogoneae</taxon>
        <taxon>Tripsacinae</taxon>
        <taxon>Zea</taxon>
    </lineage>
</organism>
<dbReference type="EMBL" id="EU974014">
    <property type="protein sequence ID" value="ACG46132.1"/>
    <property type="molecule type" value="mRNA"/>
</dbReference>
<dbReference type="ExpressionAtlas" id="B6U9U9">
    <property type="expression patterns" value="baseline and differential"/>
</dbReference>
<protein>
    <submittedName>
        <fullName evidence="1">Uncharacterized protein</fullName>
    </submittedName>
</protein>
<dbReference type="AlphaFoldDB" id="B6U9U9"/>
<evidence type="ECO:0000313" key="1">
    <source>
        <dbReference type="EMBL" id="ACG46132.1"/>
    </source>
</evidence>